<evidence type="ECO:0000313" key="2">
    <source>
        <dbReference type="Proteomes" id="UP000831701"/>
    </source>
</evidence>
<protein>
    <submittedName>
        <fullName evidence="1">Uncharacterized protein</fullName>
    </submittedName>
</protein>
<comment type="caution">
    <text evidence="1">The sequence shown here is derived from an EMBL/GenBank/DDBJ whole genome shotgun (WGS) entry which is preliminary data.</text>
</comment>
<proteinExistence type="predicted"/>
<reference evidence="1" key="1">
    <citation type="submission" date="2022-04" db="EMBL/GenBank/DDBJ databases">
        <title>Jade perch genome.</title>
        <authorList>
            <person name="Chao B."/>
        </authorList>
    </citation>
    <scope>NUCLEOTIDE SEQUENCE</scope>
    <source>
        <strain evidence="1">CB-2022</strain>
    </source>
</reference>
<keyword evidence="2" id="KW-1185">Reference proteome</keyword>
<dbReference type="Proteomes" id="UP000831701">
    <property type="component" value="Chromosome 6"/>
</dbReference>
<gene>
    <name evidence="1" type="ORF">L3Q82_007210</name>
</gene>
<accession>A0ACB8WTN4</accession>
<dbReference type="EMBL" id="CM041536">
    <property type="protein sequence ID" value="KAI3370642.1"/>
    <property type="molecule type" value="Genomic_DNA"/>
</dbReference>
<evidence type="ECO:0000313" key="1">
    <source>
        <dbReference type="EMBL" id="KAI3370642.1"/>
    </source>
</evidence>
<sequence>MNEEVILKLGKLAFEHLMKGNMIFYENELIEYNISVNDAAVYSGIFTEISENDFGFHLEKNLLEPQETTTLKEAPSEMTDVLKSAVDKALQSENGHLDLFLRFLLGLSQTSNQSLLKSALTTMETSSPKHEEIIEYIKEKIRQNPSPERCINLFHCLGELNDQSLLEEIQIYLSSGNLSETKLFTLPMVRSGLCVADLTGRVGRV</sequence>
<name>A0ACB8WTN4_9TELE</name>
<organism evidence="1 2">
    <name type="scientific">Scortum barcoo</name>
    <name type="common">barcoo grunter</name>
    <dbReference type="NCBI Taxonomy" id="214431"/>
    <lineage>
        <taxon>Eukaryota</taxon>
        <taxon>Metazoa</taxon>
        <taxon>Chordata</taxon>
        <taxon>Craniata</taxon>
        <taxon>Vertebrata</taxon>
        <taxon>Euteleostomi</taxon>
        <taxon>Actinopterygii</taxon>
        <taxon>Neopterygii</taxon>
        <taxon>Teleostei</taxon>
        <taxon>Neoteleostei</taxon>
        <taxon>Acanthomorphata</taxon>
        <taxon>Eupercaria</taxon>
        <taxon>Centrarchiformes</taxon>
        <taxon>Terapontoidei</taxon>
        <taxon>Terapontidae</taxon>
        <taxon>Scortum</taxon>
    </lineage>
</organism>